<dbReference type="Pfam" id="PF03473">
    <property type="entry name" value="MOSC"/>
    <property type="match status" value="1"/>
</dbReference>
<organism evidence="2 3">
    <name type="scientific">Psychrobacter coccoides</name>
    <dbReference type="NCBI Taxonomy" id="2818440"/>
    <lineage>
        <taxon>Bacteria</taxon>
        <taxon>Pseudomonadati</taxon>
        <taxon>Pseudomonadota</taxon>
        <taxon>Gammaproteobacteria</taxon>
        <taxon>Moraxellales</taxon>
        <taxon>Moraxellaceae</taxon>
        <taxon>Psychrobacter</taxon>
    </lineage>
</organism>
<dbReference type="InterPro" id="IPR005302">
    <property type="entry name" value="MoCF_Sase_C"/>
</dbReference>
<dbReference type="EMBL" id="JAGBKM010000016">
    <property type="protein sequence ID" value="MBO1531408.1"/>
    <property type="molecule type" value="Genomic_DNA"/>
</dbReference>
<protein>
    <submittedName>
        <fullName evidence="2">MOSC domain-containing protein</fullName>
    </submittedName>
</protein>
<evidence type="ECO:0000313" key="2">
    <source>
        <dbReference type="EMBL" id="MBO1531408.1"/>
    </source>
</evidence>
<evidence type="ECO:0000259" key="1">
    <source>
        <dbReference type="PROSITE" id="PS51340"/>
    </source>
</evidence>
<reference evidence="2 3" key="1">
    <citation type="submission" date="2021-03" db="EMBL/GenBank/DDBJ databases">
        <authorList>
            <person name="Shang D.-D."/>
            <person name="Du Z.-J."/>
            <person name="Chen G.-J."/>
        </authorList>
    </citation>
    <scope>NUCLEOTIDE SEQUENCE [LARGE SCALE GENOMIC DNA]</scope>
    <source>
        <strain evidence="2 3">F1192</strain>
    </source>
</reference>
<sequence length="253" mass="28368">MSAAANQSPSQQNLSNYNHPLPLHIANLTCVRAGKAMPFTREQMSAIDKKPIEAPVTVNFMGLTTDEQADRRHHGGPLKAVHQLPIATYDKINAEFGLKVRVGTLGENLTTEAVNNLPEMDESSVCIGDVLQYGAIDDDKSVQLRIVQPRRPCYKINDQIGQFKFSKIPNVASWVSKQGIAGWYFEVVRDGLIDTGLPVYLTERPYPFATLETLWQLSNSKQKFDAKVIEPWLAIECLEDSWKKVLKKKIKTT</sequence>
<dbReference type="Proteomes" id="UP000664554">
    <property type="component" value="Unassembled WGS sequence"/>
</dbReference>
<dbReference type="InterPro" id="IPR052353">
    <property type="entry name" value="Benzoxazolinone_Detox_Enz"/>
</dbReference>
<dbReference type="PROSITE" id="PS51340">
    <property type="entry name" value="MOSC"/>
    <property type="match status" value="1"/>
</dbReference>
<dbReference type="SUPFAM" id="SSF50800">
    <property type="entry name" value="PK beta-barrel domain-like"/>
    <property type="match status" value="1"/>
</dbReference>
<gene>
    <name evidence="2" type="ORF">J3492_09320</name>
</gene>
<feature type="domain" description="MOSC" evidence="1">
    <location>
        <begin position="50"/>
        <end position="202"/>
    </location>
</feature>
<dbReference type="Gene3D" id="2.40.33.20">
    <property type="entry name" value="PK beta-barrel domain-like"/>
    <property type="match status" value="1"/>
</dbReference>
<name>A0ABS3NPY1_9GAMM</name>
<proteinExistence type="predicted"/>
<evidence type="ECO:0000313" key="3">
    <source>
        <dbReference type="Proteomes" id="UP000664554"/>
    </source>
</evidence>
<dbReference type="InterPro" id="IPR011037">
    <property type="entry name" value="Pyrv_Knase-like_insert_dom_sf"/>
</dbReference>
<dbReference type="PANTHER" id="PTHR30212">
    <property type="entry name" value="PROTEIN YIIM"/>
    <property type="match status" value="1"/>
</dbReference>
<keyword evidence="3" id="KW-1185">Reference proteome</keyword>
<comment type="caution">
    <text evidence="2">The sequence shown here is derived from an EMBL/GenBank/DDBJ whole genome shotgun (WGS) entry which is preliminary data.</text>
</comment>
<accession>A0ABS3NPY1</accession>
<dbReference type="RefSeq" id="WP_207991779.1">
    <property type="nucleotide sequence ID" value="NZ_JAGBKM010000016.1"/>
</dbReference>
<dbReference type="PANTHER" id="PTHR30212:SF2">
    <property type="entry name" value="PROTEIN YIIM"/>
    <property type="match status" value="1"/>
</dbReference>